<dbReference type="Pfam" id="PF03372">
    <property type="entry name" value="Exo_endo_phos"/>
    <property type="match status" value="1"/>
</dbReference>
<feature type="domain" description="Endonuclease/exonuclease/phosphatase" evidence="1">
    <location>
        <begin position="41"/>
        <end position="225"/>
    </location>
</feature>
<accession>A0A0L7LBE6</accession>
<comment type="caution">
    <text evidence="2">The sequence shown here is derived from an EMBL/GenBank/DDBJ whole genome shotgun (WGS) entry which is preliminary data.</text>
</comment>
<protein>
    <submittedName>
        <fullName evidence="2">Putative tick transposon</fullName>
    </submittedName>
</protein>
<reference evidence="2 3" key="1">
    <citation type="journal article" date="2015" name="Genome Biol. Evol.">
        <title>The genome of winter moth (Operophtera brumata) provides a genomic perspective on sexual dimorphism and phenology.</title>
        <authorList>
            <person name="Derks M.F."/>
            <person name="Smit S."/>
            <person name="Salis L."/>
            <person name="Schijlen E."/>
            <person name="Bossers A."/>
            <person name="Mateman C."/>
            <person name="Pijl A.S."/>
            <person name="de Ridder D."/>
            <person name="Groenen M.A."/>
            <person name="Visser M.E."/>
            <person name="Megens H.J."/>
        </authorList>
    </citation>
    <scope>NUCLEOTIDE SEQUENCE [LARGE SCALE GENOMIC DNA]</scope>
    <source>
        <strain evidence="2">WM2013NL</strain>
        <tissue evidence="2">Head and thorax</tissue>
    </source>
</reference>
<dbReference type="InterPro" id="IPR036691">
    <property type="entry name" value="Endo/exonu/phosph_ase_sf"/>
</dbReference>
<keyword evidence="3" id="KW-1185">Reference proteome</keyword>
<organism evidence="2 3">
    <name type="scientific">Operophtera brumata</name>
    <name type="common">Winter moth</name>
    <name type="synonym">Phalaena brumata</name>
    <dbReference type="NCBI Taxonomy" id="104452"/>
    <lineage>
        <taxon>Eukaryota</taxon>
        <taxon>Metazoa</taxon>
        <taxon>Ecdysozoa</taxon>
        <taxon>Arthropoda</taxon>
        <taxon>Hexapoda</taxon>
        <taxon>Insecta</taxon>
        <taxon>Pterygota</taxon>
        <taxon>Neoptera</taxon>
        <taxon>Endopterygota</taxon>
        <taxon>Lepidoptera</taxon>
        <taxon>Glossata</taxon>
        <taxon>Ditrysia</taxon>
        <taxon>Geometroidea</taxon>
        <taxon>Geometridae</taxon>
        <taxon>Larentiinae</taxon>
        <taxon>Operophtera</taxon>
    </lineage>
</organism>
<evidence type="ECO:0000313" key="3">
    <source>
        <dbReference type="Proteomes" id="UP000037510"/>
    </source>
</evidence>
<dbReference type="Proteomes" id="UP000037510">
    <property type="component" value="Unassembled WGS sequence"/>
</dbReference>
<dbReference type="EMBL" id="JTDY01001811">
    <property type="protein sequence ID" value="KOB72812.1"/>
    <property type="molecule type" value="Genomic_DNA"/>
</dbReference>
<dbReference type="PANTHER" id="PTHR33776">
    <property type="entry name" value="ENDO/EXONUCLEASE/PHOSPHATASE DOMAIN-CONTAINING PROTEIN"/>
    <property type="match status" value="1"/>
</dbReference>
<dbReference type="GO" id="GO:0003824">
    <property type="term" value="F:catalytic activity"/>
    <property type="evidence" value="ECO:0007669"/>
    <property type="project" value="InterPro"/>
</dbReference>
<dbReference type="PANTHER" id="PTHR33776:SF4">
    <property type="entry name" value="ENDONUCLEASE_EXONUCLEASE_PHOSPHATASE DOMAIN-CONTAINING PROTEIN"/>
    <property type="match status" value="1"/>
</dbReference>
<gene>
    <name evidence="2" type="ORF">OBRU01_11727</name>
</gene>
<sequence>MDNNQIFEEVDEFKVAHSFECFPSDCAAIIRNSRAYLKVITQNIRSIYKNLDSLTVLQSTLNFECDILILTESRLSEDKLLPQLPSYNVHSTTKHINQNDGVVVYCKSNISYSIDEPAFLDANCLVIKIPPHTAIIAIYRPPCFRTISRFLDSLETVLGSLSSKTNIVIMGDINIDIKNGNNDTMSTDYLNLTAEHGLLPANNFPTRYGNCLDHVLLKTKSQALSFVLQNALTDHFPVLLCLSYKAPCANSRKAVFKSIDYKNITVLLKESNISNILLMNDTNEAADSLINILMNSIQLSTTLRPIPSSQRVSKPWITQGLLRCIRHRDNMHLKVKKQPNDQILVKSYRRYRNFCNGLLKKLKISYERSELEKASRSTKQTWKVIKSITNITRNKSSPTELLQSRSNPQSAINYTNSYFANVVTVFKCKSMVQNWLFDLNYSETEKILEILS</sequence>
<dbReference type="AlphaFoldDB" id="A0A0L7LBE6"/>
<dbReference type="Gene3D" id="3.60.10.10">
    <property type="entry name" value="Endonuclease/exonuclease/phosphatase"/>
    <property type="match status" value="1"/>
</dbReference>
<dbReference type="STRING" id="104452.A0A0L7LBE6"/>
<proteinExistence type="predicted"/>
<evidence type="ECO:0000313" key="2">
    <source>
        <dbReference type="EMBL" id="KOB72812.1"/>
    </source>
</evidence>
<dbReference type="InterPro" id="IPR005135">
    <property type="entry name" value="Endo/exonuclease/phosphatase"/>
</dbReference>
<dbReference type="SUPFAM" id="SSF56219">
    <property type="entry name" value="DNase I-like"/>
    <property type="match status" value="1"/>
</dbReference>
<name>A0A0L7LBE6_OPEBR</name>
<evidence type="ECO:0000259" key="1">
    <source>
        <dbReference type="Pfam" id="PF03372"/>
    </source>
</evidence>